<evidence type="ECO:0000256" key="17">
    <source>
        <dbReference type="RuleBase" id="RU364094"/>
    </source>
</evidence>
<dbReference type="SUPFAM" id="SSF56752">
    <property type="entry name" value="D-aminoacid aminotransferase-like PLP-dependent enzymes"/>
    <property type="match status" value="1"/>
</dbReference>
<dbReference type="EMBL" id="AP027059">
    <property type="protein sequence ID" value="BDU51273.1"/>
    <property type="molecule type" value="Genomic_DNA"/>
</dbReference>
<reference evidence="18 19" key="1">
    <citation type="submission" date="2022-11" db="EMBL/GenBank/DDBJ databases">
        <title>Haliovirga abyssi gen. nov., sp. nov., a mesophilic fermentative bacterium isolated from the Iheya North hydrothermal field and the proposal of Haliovirgaceae fam. nov.</title>
        <authorList>
            <person name="Miyazaki U."/>
            <person name="Tame A."/>
            <person name="Miyazaki J."/>
            <person name="Takai K."/>
            <person name="Sawayama S."/>
            <person name="Kitajima M."/>
            <person name="Okamoto A."/>
            <person name="Nakagawa S."/>
        </authorList>
    </citation>
    <scope>NUCLEOTIDE SEQUENCE [LARGE SCALE GENOMIC DNA]</scope>
    <source>
        <strain evidence="18 19">IC12</strain>
    </source>
</reference>
<evidence type="ECO:0000313" key="18">
    <source>
        <dbReference type="EMBL" id="BDU51273.1"/>
    </source>
</evidence>
<evidence type="ECO:0000313" key="19">
    <source>
        <dbReference type="Proteomes" id="UP001321582"/>
    </source>
</evidence>
<dbReference type="GO" id="GO:0005829">
    <property type="term" value="C:cytosol"/>
    <property type="evidence" value="ECO:0007669"/>
    <property type="project" value="TreeGrafter"/>
</dbReference>
<dbReference type="PROSITE" id="PS00770">
    <property type="entry name" value="AA_TRANSFER_CLASS_4"/>
    <property type="match status" value="1"/>
</dbReference>
<keyword evidence="8 17" id="KW-0028">Amino-acid biosynthesis</keyword>
<comment type="similarity">
    <text evidence="6 15">Belongs to the class-IV pyridoxal-phosphate-dependent aminotransferase family.</text>
</comment>
<dbReference type="InterPro" id="IPR005785">
    <property type="entry name" value="B_amino_transI"/>
</dbReference>
<dbReference type="InterPro" id="IPR043131">
    <property type="entry name" value="BCAT-like_N"/>
</dbReference>
<comment type="pathway">
    <text evidence="5 17">Amino-acid biosynthesis; L-leucine biosynthesis; L-leucine from 3-methyl-2-oxobutanoate: step 4/4.</text>
</comment>
<dbReference type="PANTHER" id="PTHR42743">
    <property type="entry name" value="AMINO-ACID AMINOTRANSFERASE"/>
    <property type="match status" value="1"/>
</dbReference>
<dbReference type="InterPro" id="IPR033939">
    <property type="entry name" value="BCAT_family"/>
</dbReference>
<evidence type="ECO:0000256" key="4">
    <source>
        <dbReference type="ARBA" id="ARBA00004931"/>
    </source>
</evidence>
<organism evidence="18 19">
    <name type="scientific">Haliovirga abyssi</name>
    <dbReference type="NCBI Taxonomy" id="2996794"/>
    <lineage>
        <taxon>Bacteria</taxon>
        <taxon>Fusobacteriati</taxon>
        <taxon>Fusobacteriota</taxon>
        <taxon>Fusobacteriia</taxon>
        <taxon>Fusobacteriales</taxon>
        <taxon>Haliovirgaceae</taxon>
        <taxon>Haliovirga</taxon>
    </lineage>
</organism>
<evidence type="ECO:0000256" key="14">
    <source>
        <dbReference type="ARBA" id="ARBA00049229"/>
    </source>
</evidence>
<evidence type="ECO:0000256" key="1">
    <source>
        <dbReference type="ARBA" id="ARBA00001933"/>
    </source>
</evidence>
<dbReference type="KEGG" id="haby:HLVA_18420"/>
<comment type="cofactor">
    <cofactor evidence="1 16">
        <name>pyridoxal 5'-phosphate</name>
        <dbReference type="ChEBI" id="CHEBI:597326"/>
    </cofactor>
</comment>
<evidence type="ECO:0000256" key="5">
    <source>
        <dbReference type="ARBA" id="ARBA00005072"/>
    </source>
</evidence>
<dbReference type="InterPro" id="IPR036038">
    <property type="entry name" value="Aminotransferase-like"/>
</dbReference>
<evidence type="ECO:0000256" key="16">
    <source>
        <dbReference type="RuleBase" id="RU004516"/>
    </source>
</evidence>
<comment type="catalytic activity">
    <reaction evidence="13 17">
        <text>L-isoleucine + 2-oxoglutarate = (S)-3-methyl-2-oxopentanoate + L-glutamate</text>
        <dbReference type="Rhea" id="RHEA:24801"/>
        <dbReference type="ChEBI" id="CHEBI:16810"/>
        <dbReference type="ChEBI" id="CHEBI:29985"/>
        <dbReference type="ChEBI" id="CHEBI:35146"/>
        <dbReference type="ChEBI" id="CHEBI:58045"/>
        <dbReference type="EC" id="2.6.1.42"/>
    </reaction>
</comment>
<dbReference type="GO" id="GO:0008652">
    <property type="term" value="P:amino acid biosynthetic process"/>
    <property type="evidence" value="ECO:0007669"/>
    <property type="project" value="UniProtKB-KW"/>
</dbReference>
<evidence type="ECO:0000256" key="7">
    <source>
        <dbReference type="ARBA" id="ARBA00022576"/>
    </source>
</evidence>
<comment type="pathway">
    <text evidence="4 17">Amino-acid biosynthesis; L-valine biosynthesis; L-valine from pyruvate: step 4/4.</text>
</comment>
<evidence type="ECO:0000256" key="8">
    <source>
        <dbReference type="ARBA" id="ARBA00022605"/>
    </source>
</evidence>
<comment type="catalytic activity">
    <reaction evidence="12 17">
        <text>L-valine + 2-oxoglutarate = 3-methyl-2-oxobutanoate + L-glutamate</text>
        <dbReference type="Rhea" id="RHEA:24813"/>
        <dbReference type="ChEBI" id="CHEBI:11851"/>
        <dbReference type="ChEBI" id="CHEBI:16810"/>
        <dbReference type="ChEBI" id="CHEBI:29985"/>
        <dbReference type="ChEBI" id="CHEBI:57762"/>
        <dbReference type="EC" id="2.6.1.42"/>
    </reaction>
</comment>
<dbReference type="InterPro" id="IPR018300">
    <property type="entry name" value="Aminotrans_IV_CS"/>
</dbReference>
<dbReference type="InterPro" id="IPR043132">
    <property type="entry name" value="BCAT-like_C"/>
</dbReference>
<dbReference type="EC" id="2.6.1.42" evidence="17"/>
<comment type="function">
    <text evidence="2 17">Acts on leucine, isoleucine and valine.</text>
</comment>
<dbReference type="Gene3D" id="3.20.10.10">
    <property type="entry name" value="D-amino Acid Aminotransferase, subunit A, domain 2"/>
    <property type="match status" value="1"/>
</dbReference>
<keyword evidence="11 17" id="KW-0100">Branched-chain amino acid biosynthesis</keyword>
<dbReference type="GO" id="GO:0009082">
    <property type="term" value="P:branched-chain amino acid biosynthetic process"/>
    <property type="evidence" value="ECO:0007669"/>
    <property type="project" value="UniProtKB-KW"/>
</dbReference>
<accession>A0AAU9D9H0</accession>
<evidence type="ECO:0000256" key="9">
    <source>
        <dbReference type="ARBA" id="ARBA00022679"/>
    </source>
</evidence>
<dbReference type="NCBIfam" id="NF005146">
    <property type="entry name" value="PRK06606.1"/>
    <property type="match status" value="1"/>
</dbReference>
<proteinExistence type="inferred from homology"/>
<dbReference type="CDD" id="cd01557">
    <property type="entry name" value="BCAT_beta_family"/>
    <property type="match status" value="1"/>
</dbReference>
<evidence type="ECO:0000256" key="3">
    <source>
        <dbReference type="ARBA" id="ARBA00004824"/>
    </source>
</evidence>
<evidence type="ECO:0000256" key="11">
    <source>
        <dbReference type="ARBA" id="ARBA00023304"/>
    </source>
</evidence>
<keyword evidence="10 16" id="KW-0663">Pyridoxal phosphate</keyword>
<name>A0AAU9D9H0_9FUSO</name>
<evidence type="ECO:0000256" key="12">
    <source>
        <dbReference type="ARBA" id="ARBA00048212"/>
    </source>
</evidence>
<protein>
    <recommendedName>
        <fullName evidence="17">Branched-chain-amino-acid aminotransferase</fullName>
        <shortName evidence="17">BCAT</shortName>
        <ecNumber evidence="17">2.6.1.42</ecNumber>
    </recommendedName>
</protein>
<dbReference type="NCBIfam" id="TIGR01122">
    <property type="entry name" value="ilvE_I"/>
    <property type="match status" value="1"/>
</dbReference>
<keyword evidence="19" id="KW-1185">Reference proteome</keyword>
<dbReference type="Pfam" id="PF01063">
    <property type="entry name" value="Aminotran_4"/>
    <property type="match status" value="1"/>
</dbReference>
<dbReference type="GO" id="GO:0004084">
    <property type="term" value="F:branched-chain-amino-acid transaminase activity"/>
    <property type="evidence" value="ECO:0007669"/>
    <property type="project" value="UniProtKB-EC"/>
</dbReference>
<dbReference type="InterPro" id="IPR001544">
    <property type="entry name" value="Aminotrans_IV"/>
</dbReference>
<dbReference type="PANTHER" id="PTHR42743:SF11">
    <property type="entry name" value="AMINODEOXYCHORISMATE LYASE"/>
    <property type="match status" value="1"/>
</dbReference>
<sequence>MIDSGKIWMNGKFVEHDEAKVHVLSHVLHYGSGFFEGIRCYKTPKGSAIFRLKEHTDRLFDSAKIYRTEVPFTKEEVNKAMMDTLNINNLEEAYIRPLVYRGYNQLGVNPKTCPVDVMIAAWTWGKYLGEEAMKKGVKVKISSWRRLAPDTMPTMAKASGNYLSSQLIKMEALEDGYDEGIALDYNGYVSEGSGENLFVIKNGIIYTPAMNGSALPGITRDSIIKIANDLGYEIREQGIPREMLYIADELFFTGTAAEVTPVSSVDKIVIGTGERGAITEKIQKRFFDIVEGREEDKYGWLTFINNV</sequence>
<dbReference type="Gene3D" id="3.30.470.10">
    <property type="match status" value="1"/>
</dbReference>
<dbReference type="RefSeq" id="WP_307904137.1">
    <property type="nucleotide sequence ID" value="NZ_AP027059.1"/>
</dbReference>
<evidence type="ECO:0000256" key="2">
    <source>
        <dbReference type="ARBA" id="ARBA00003109"/>
    </source>
</evidence>
<dbReference type="Proteomes" id="UP001321582">
    <property type="component" value="Chromosome"/>
</dbReference>
<gene>
    <name evidence="17" type="primary">ilvE</name>
    <name evidence="18" type="ORF">HLVA_18420</name>
</gene>
<evidence type="ECO:0000256" key="13">
    <source>
        <dbReference type="ARBA" id="ARBA00048798"/>
    </source>
</evidence>
<comment type="pathway">
    <text evidence="3 17">Amino-acid biosynthesis; L-isoleucine biosynthesis; L-isoleucine from 2-oxobutanoate: step 4/4.</text>
</comment>
<dbReference type="InterPro" id="IPR050571">
    <property type="entry name" value="Class-IV_PLP-Dep_Aminotrnsfr"/>
</dbReference>
<evidence type="ECO:0000256" key="10">
    <source>
        <dbReference type="ARBA" id="ARBA00022898"/>
    </source>
</evidence>
<evidence type="ECO:0000256" key="6">
    <source>
        <dbReference type="ARBA" id="ARBA00009320"/>
    </source>
</evidence>
<keyword evidence="9 17" id="KW-0808">Transferase</keyword>
<dbReference type="AlphaFoldDB" id="A0AAU9D9H0"/>
<dbReference type="FunFam" id="3.20.10.10:FF:000001">
    <property type="entry name" value="Branched-chain-amino-acid aminotransferase"/>
    <property type="match status" value="1"/>
</dbReference>
<comment type="catalytic activity">
    <reaction evidence="14 17">
        <text>L-leucine + 2-oxoglutarate = 4-methyl-2-oxopentanoate + L-glutamate</text>
        <dbReference type="Rhea" id="RHEA:18321"/>
        <dbReference type="ChEBI" id="CHEBI:16810"/>
        <dbReference type="ChEBI" id="CHEBI:17865"/>
        <dbReference type="ChEBI" id="CHEBI:29985"/>
        <dbReference type="ChEBI" id="CHEBI:57427"/>
        <dbReference type="EC" id="2.6.1.42"/>
    </reaction>
</comment>
<evidence type="ECO:0000256" key="15">
    <source>
        <dbReference type="RuleBase" id="RU004106"/>
    </source>
</evidence>
<keyword evidence="7 17" id="KW-0032">Aminotransferase</keyword>